<dbReference type="AlphaFoldDB" id="A0A8J5EZN6"/>
<gene>
    <name evidence="1" type="ORF">ZIOFF_061473</name>
</gene>
<reference evidence="1 2" key="1">
    <citation type="submission" date="2020-08" db="EMBL/GenBank/DDBJ databases">
        <title>Plant Genome Project.</title>
        <authorList>
            <person name="Zhang R.-G."/>
        </authorList>
    </citation>
    <scope>NUCLEOTIDE SEQUENCE [LARGE SCALE GENOMIC DNA]</scope>
    <source>
        <tissue evidence="1">Rhizome</tissue>
    </source>
</reference>
<keyword evidence="2" id="KW-1185">Reference proteome</keyword>
<evidence type="ECO:0000313" key="1">
    <source>
        <dbReference type="EMBL" id="KAG6478041.1"/>
    </source>
</evidence>
<proteinExistence type="predicted"/>
<dbReference type="EMBL" id="JACMSC010000017">
    <property type="protein sequence ID" value="KAG6478041.1"/>
    <property type="molecule type" value="Genomic_DNA"/>
</dbReference>
<dbReference type="Proteomes" id="UP000734854">
    <property type="component" value="Unassembled WGS sequence"/>
</dbReference>
<name>A0A8J5EZN6_ZINOF</name>
<comment type="caution">
    <text evidence="1">The sequence shown here is derived from an EMBL/GenBank/DDBJ whole genome shotgun (WGS) entry which is preliminary data.</text>
</comment>
<accession>A0A8J5EZN6</accession>
<evidence type="ECO:0000313" key="2">
    <source>
        <dbReference type="Proteomes" id="UP000734854"/>
    </source>
</evidence>
<protein>
    <submittedName>
        <fullName evidence="1">Uncharacterized protein</fullName>
    </submittedName>
</protein>
<organism evidence="1 2">
    <name type="scientific">Zingiber officinale</name>
    <name type="common">Ginger</name>
    <name type="synonym">Amomum zingiber</name>
    <dbReference type="NCBI Taxonomy" id="94328"/>
    <lineage>
        <taxon>Eukaryota</taxon>
        <taxon>Viridiplantae</taxon>
        <taxon>Streptophyta</taxon>
        <taxon>Embryophyta</taxon>
        <taxon>Tracheophyta</taxon>
        <taxon>Spermatophyta</taxon>
        <taxon>Magnoliopsida</taxon>
        <taxon>Liliopsida</taxon>
        <taxon>Zingiberales</taxon>
        <taxon>Zingiberaceae</taxon>
        <taxon>Zingiber</taxon>
    </lineage>
</organism>
<sequence>MCLSSFVEFRSSSWSFIKRSLSDGNFVCDSQIPISNCDPESIELVTSAFPPRIQQDSVVKGLCDSTPEISTCDNDIQYSRYMSTIARRQILSDNGHICFSKHRFNDLNYSNFLDFDWLSSSGNSCDDEGFDRSSITNSPMANVSTDNVLEGTINEEISSLNIEYAEIEAGEAEGRQASESSNASEFSASFAHWIAHGGTLYY</sequence>